<name>A0A6J2XVI8_SITOR</name>
<accession>A0A6J2XVI8</accession>
<dbReference type="PROSITE" id="PS00028">
    <property type="entry name" value="ZINC_FINGER_C2H2_1"/>
    <property type="match status" value="2"/>
</dbReference>
<dbReference type="InterPro" id="IPR036236">
    <property type="entry name" value="Znf_C2H2_sf"/>
</dbReference>
<dbReference type="InterPro" id="IPR013087">
    <property type="entry name" value="Znf_C2H2_type"/>
</dbReference>
<keyword evidence="2" id="KW-0677">Repeat</keyword>
<evidence type="ECO:0000256" key="6">
    <source>
        <dbReference type="PROSITE-ProRule" id="PRU00042"/>
    </source>
</evidence>
<protein>
    <submittedName>
        <fullName evidence="11">Zinc finger protein 595-like isoform X1</fullName>
    </submittedName>
</protein>
<dbReference type="SMART" id="SM00355">
    <property type="entry name" value="ZnF_C2H2"/>
    <property type="match status" value="9"/>
</dbReference>
<dbReference type="SUPFAM" id="SSF57716">
    <property type="entry name" value="Glucocorticoid receptor-like (DNA-binding domain)"/>
    <property type="match status" value="1"/>
</dbReference>
<dbReference type="InterPro" id="IPR006612">
    <property type="entry name" value="THAP_Znf"/>
</dbReference>
<keyword evidence="1" id="KW-0479">Metal-binding</keyword>
<feature type="domain" description="C2H2-type" evidence="8">
    <location>
        <begin position="260"/>
        <end position="287"/>
    </location>
</feature>
<dbReference type="RefSeq" id="XP_030755547.1">
    <property type="nucleotide sequence ID" value="XM_030899687.1"/>
</dbReference>
<evidence type="ECO:0000256" key="1">
    <source>
        <dbReference type="ARBA" id="ARBA00022723"/>
    </source>
</evidence>
<dbReference type="GeneID" id="115881946"/>
<evidence type="ECO:0000313" key="11">
    <source>
        <dbReference type="RefSeq" id="XP_030755547.1"/>
    </source>
</evidence>
<evidence type="ECO:0000259" key="9">
    <source>
        <dbReference type="PROSITE" id="PS50950"/>
    </source>
</evidence>
<evidence type="ECO:0000256" key="3">
    <source>
        <dbReference type="ARBA" id="ARBA00022771"/>
    </source>
</evidence>
<reference evidence="11" key="1">
    <citation type="submission" date="2025-08" db="UniProtKB">
        <authorList>
            <consortium name="RefSeq"/>
        </authorList>
    </citation>
    <scope>IDENTIFICATION</scope>
    <source>
        <tissue evidence="11">Gonads</tissue>
    </source>
</reference>
<feature type="domain" description="C2H2-type" evidence="8">
    <location>
        <begin position="145"/>
        <end position="173"/>
    </location>
</feature>
<feature type="domain" description="THAP-type" evidence="9">
    <location>
        <begin position="1"/>
        <end position="82"/>
    </location>
</feature>
<dbReference type="OrthoDB" id="3561125at2759"/>
<dbReference type="PROSITE" id="PS50950">
    <property type="entry name" value="ZF_THAP"/>
    <property type="match status" value="1"/>
</dbReference>
<organism evidence="10 11">
    <name type="scientific">Sitophilus oryzae</name>
    <name type="common">Rice weevil</name>
    <name type="synonym">Curculio oryzae</name>
    <dbReference type="NCBI Taxonomy" id="7048"/>
    <lineage>
        <taxon>Eukaryota</taxon>
        <taxon>Metazoa</taxon>
        <taxon>Ecdysozoa</taxon>
        <taxon>Arthropoda</taxon>
        <taxon>Hexapoda</taxon>
        <taxon>Insecta</taxon>
        <taxon>Pterygota</taxon>
        <taxon>Neoptera</taxon>
        <taxon>Endopterygota</taxon>
        <taxon>Coleoptera</taxon>
        <taxon>Polyphaga</taxon>
        <taxon>Cucujiformia</taxon>
        <taxon>Curculionidae</taxon>
        <taxon>Dryophthorinae</taxon>
        <taxon>Sitophilus</taxon>
    </lineage>
</organism>
<evidence type="ECO:0000256" key="4">
    <source>
        <dbReference type="ARBA" id="ARBA00022833"/>
    </source>
</evidence>
<evidence type="ECO:0000256" key="7">
    <source>
        <dbReference type="PROSITE-ProRule" id="PRU00309"/>
    </source>
</evidence>
<gene>
    <name evidence="11" type="primary">LOC115881946</name>
</gene>
<keyword evidence="5 7" id="KW-0238">DNA-binding</keyword>
<keyword evidence="10" id="KW-1185">Reference proteome</keyword>
<dbReference type="KEGG" id="soy:115881946"/>
<feature type="domain" description="C2H2-type" evidence="8">
    <location>
        <begin position="399"/>
        <end position="426"/>
    </location>
</feature>
<evidence type="ECO:0000313" key="10">
    <source>
        <dbReference type="Proteomes" id="UP000504635"/>
    </source>
</evidence>
<evidence type="ECO:0000256" key="5">
    <source>
        <dbReference type="ARBA" id="ARBA00023125"/>
    </source>
</evidence>
<dbReference type="PANTHER" id="PTHR24379:SF121">
    <property type="entry name" value="C2H2-TYPE DOMAIN-CONTAINING PROTEIN"/>
    <property type="match status" value="1"/>
</dbReference>
<keyword evidence="3 6" id="KW-0863">Zinc-finger</keyword>
<dbReference type="PANTHER" id="PTHR24379">
    <property type="entry name" value="KRAB AND ZINC FINGER DOMAIN-CONTAINING"/>
    <property type="match status" value="1"/>
</dbReference>
<dbReference type="Proteomes" id="UP000504635">
    <property type="component" value="Unplaced"/>
</dbReference>
<dbReference type="GO" id="GO:0008270">
    <property type="term" value="F:zinc ion binding"/>
    <property type="evidence" value="ECO:0007669"/>
    <property type="project" value="UniProtKB-KW"/>
</dbReference>
<feature type="domain" description="C2H2-type" evidence="8">
    <location>
        <begin position="114"/>
        <end position="141"/>
    </location>
</feature>
<feature type="domain" description="C2H2-type" evidence="8">
    <location>
        <begin position="294"/>
        <end position="321"/>
    </location>
</feature>
<evidence type="ECO:0000256" key="2">
    <source>
        <dbReference type="ARBA" id="ARBA00022737"/>
    </source>
</evidence>
<dbReference type="Gene3D" id="3.30.160.60">
    <property type="entry name" value="Classic Zinc Finger"/>
    <property type="match status" value="5"/>
</dbReference>
<dbReference type="AlphaFoldDB" id="A0A6J2XVI8"/>
<dbReference type="InParanoid" id="A0A6J2XVI8"/>
<dbReference type="GO" id="GO:0003677">
    <property type="term" value="F:DNA binding"/>
    <property type="evidence" value="ECO:0007669"/>
    <property type="project" value="UniProtKB-UniRule"/>
</dbReference>
<dbReference type="SUPFAM" id="SSF57667">
    <property type="entry name" value="beta-beta-alpha zinc fingers"/>
    <property type="match status" value="3"/>
</dbReference>
<proteinExistence type="predicted"/>
<dbReference type="SMART" id="SM00980">
    <property type="entry name" value="THAP"/>
    <property type="match status" value="1"/>
</dbReference>
<evidence type="ECO:0000259" key="8">
    <source>
        <dbReference type="PROSITE" id="PS50157"/>
    </source>
</evidence>
<sequence>MNCAVRYCRNHTKMAKSPGKVISFHSFPKGDSQTTWLEALGIVGNWKWSKAKGVCSDHFKEDEFIMRVGKRCLKVNAVPSVKLSEDTVHKKTIMRKRKHYIRAKGLKESQKMVYRCSACSYQTTDSSNFNKHKIIHLTLEERRWFLCTPCGKKYLTKKSLRDHIYNDHTDSRTKEILKESQRKVYRCSTCSYQTLYKSYLNTHKKIHLALEKRRLFVCAHCNKKYMSKRTLRRHLHNNHTDSRHCSIRAKGLKESQKKVYRCSTCSYQTPYKSHLNAHNNIHLPPEKQKLKKSHRCSTCSYQTPYKSHLNRHNNIHLPLEERQLKELQKQVYTCSICSYQTPCKSHFNTHKNTHLPPEERQLFAGAHCEKTYMSKIPLRDHLHNDHTYSRVKESQKKVYRCSTCGCKTPYKHYLNRHKKIHLALEERQLFARAHCDKTYMSTIPLRDHFHNDHTYSRNADEVILDSLKIEIDDHTPIKDEFKYAESATSEEKFECFLKIELDDVTPILNNDIHDDFKNAENLSVAEKVKLTDFIKMEPDDNSLFLDEDAFFKQENIHNF</sequence>
<keyword evidence="4" id="KW-0862">Zinc</keyword>
<dbReference type="PROSITE" id="PS50157">
    <property type="entry name" value="ZINC_FINGER_C2H2_2"/>
    <property type="match status" value="7"/>
</dbReference>
<feature type="domain" description="C2H2-type" evidence="8">
    <location>
        <begin position="185"/>
        <end position="212"/>
    </location>
</feature>
<feature type="domain" description="C2H2-type" evidence="8">
    <location>
        <begin position="216"/>
        <end position="244"/>
    </location>
</feature>